<dbReference type="InterPro" id="IPR036013">
    <property type="entry name" value="Band_7/SPFH_dom_sf"/>
</dbReference>
<dbReference type="InterPro" id="IPR050710">
    <property type="entry name" value="Band7/mec-2_domain"/>
</dbReference>
<dbReference type="PANTHER" id="PTHR43327:SF36">
    <property type="entry name" value="HYPERSENSITIVE-INDUCED RESPONSE PROTEIN 1"/>
    <property type="match status" value="1"/>
</dbReference>
<gene>
    <name evidence="1" type="ORF">GIB67_022359</name>
</gene>
<sequence length="96" mass="10990">QTHFIQAYAFDVIRASVAKLLLDYVFRQKNEIAKIVESELKKIVQTLITDLGPDEHLKWAMNEINAVARLRVAGNKKEKAEKILQIKRDEGEAEAK</sequence>
<evidence type="ECO:0000313" key="1">
    <source>
        <dbReference type="EMBL" id="KAF6162700.1"/>
    </source>
</evidence>
<dbReference type="PANTHER" id="PTHR43327">
    <property type="entry name" value="STOMATIN-LIKE PROTEIN 2, MITOCHONDRIAL"/>
    <property type="match status" value="1"/>
</dbReference>
<reference evidence="1 2" key="1">
    <citation type="journal article" date="2020" name="IScience">
        <title>Genome Sequencing of the Endangered Kingdonia uniflora (Circaeasteraceae, Ranunculales) Reveals Potential Mechanisms of Evolutionary Specialization.</title>
        <authorList>
            <person name="Sun Y."/>
            <person name="Deng T."/>
            <person name="Zhang A."/>
            <person name="Moore M.J."/>
            <person name="Landis J.B."/>
            <person name="Lin N."/>
            <person name="Zhang H."/>
            <person name="Zhang X."/>
            <person name="Huang J."/>
            <person name="Zhang X."/>
            <person name="Sun H."/>
            <person name="Wang H."/>
        </authorList>
    </citation>
    <scope>NUCLEOTIDE SEQUENCE [LARGE SCALE GENOMIC DNA]</scope>
    <source>
        <strain evidence="1">TB1705</strain>
        <tissue evidence="1">Leaf</tissue>
    </source>
</reference>
<name>A0A7J7N6P1_9MAGN</name>
<dbReference type="OrthoDB" id="1724516at2759"/>
<dbReference type="AlphaFoldDB" id="A0A7J7N6P1"/>
<dbReference type="SUPFAM" id="SSF117892">
    <property type="entry name" value="Band 7/SPFH domain"/>
    <property type="match status" value="1"/>
</dbReference>
<evidence type="ECO:0000313" key="2">
    <source>
        <dbReference type="Proteomes" id="UP000541444"/>
    </source>
</evidence>
<proteinExistence type="predicted"/>
<dbReference type="Proteomes" id="UP000541444">
    <property type="component" value="Unassembled WGS sequence"/>
</dbReference>
<organism evidence="1 2">
    <name type="scientific">Kingdonia uniflora</name>
    <dbReference type="NCBI Taxonomy" id="39325"/>
    <lineage>
        <taxon>Eukaryota</taxon>
        <taxon>Viridiplantae</taxon>
        <taxon>Streptophyta</taxon>
        <taxon>Embryophyta</taxon>
        <taxon>Tracheophyta</taxon>
        <taxon>Spermatophyta</taxon>
        <taxon>Magnoliopsida</taxon>
        <taxon>Ranunculales</taxon>
        <taxon>Circaeasteraceae</taxon>
        <taxon>Kingdonia</taxon>
    </lineage>
</organism>
<protein>
    <submittedName>
        <fullName evidence="1">Uncharacterized protein</fullName>
    </submittedName>
</protein>
<comment type="caution">
    <text evidence="1">The sequence shown here is derived from an EMBL/GenBank/DDBJ whole genome shotgun (WGS) entry which is preliminary data.</text>
</comment>
<dbReference type="EMBL" id="JACGCM010001013">
    <property type="protein sequence ID" value="KAF6162700.1"/>
    <property type="molecule type" value="Genomic_DNA"/>
</dbReference>
<accession>A0A7J7N6P1</accession>
<feature type="non-terminal residue" evidence="1">
    <location>
        <position position="1"/>
    </location>
</feature>
<keyword evidence="2" id="KW-1185">Reference proteome</keyword>